<dbReference type="Gene3D" id="3.30.700.20">
    <property type="entry name" value="Hypothetical protein ph0010, domain 1"/>
    <property type="match status" value="1"/>
</dbReference>
<dbReference type="HOGENOM" id="CLU_539590_0_0_12"/>
<name>E1RAP7_SEDSS</name>
<dbReference type="InterPro" id="IPR027485">
    <property type="entry name" value="AMMECR1_N"/>
</dbReference>
<dbReference type="RefSeq" id="WP_013255874.1">
    <property type="nucleotide sequence ID" value="NC_014364.1"/>
</dbReference>
<dbReference type="SUPFAM" id="SSF143447">
    <property type="entry name" value="AMMECR1-like"/>
    <property type="match status" value="1"/>
</dbReference>
<dbReference type="EMBL" id="CP002116">
    <property type="protein sequence ID" value="ADK82415.1"/>
    <property type="molecule type" value="Genomic_DNA"/>
</dbReference>
<dbReference type="eggNOG" id="COG2078">
    <property type="taxonomic scope" value="Bacteria"/>
</dbReference>
<sequence length="505" mass="57662">MQHHKEKFCLIIVFIFLLFLISCMHNDGSQTETTLFFSDRHVDSYQRIQEARDGGRPFTLILLGYHHDAGPGPDYRSSDIDEHSLTSFNWLGGLIETGTVNTIYWVSGHTLLLPNRNARKAWLERKIANDPLELAETKRNAIQLVDWPQLLTIEKEGFSGRLAISLDLDVLTVAPGPDPDLFLEEMLDFIERSNAEIITVALSAAYQPKPEDGWRWFARSYQRLGARWPAILDFGGTNVSAESREEYESWCQWAKQPNFIDFGASFAPGIELWNHAPASVWKAFCQAGTIPGDDAAKRVLEDFDAELSRYQILREEVSPKQLENLSTYAEKSLCDALQASELPRRDQLYIPGKRQRGVAVRFVSGYEDRGCMSFYSGVDDYRKAVQLAALDAAFTDPRYESIQKNELSELEVELSIFGEFIPMEDPMNFIPGVDSLLLDANGERTLLQASLATERNLSRYQFLETLNRKAGFEPEYWKEHDVTVLKAPSMSLRRRLHTDRQKNSW</sequence>
<dbReference type="PROSITE" id="PS51257">
    <property type="entry name" value="PROKAR_LIPOPROTEIN"/>
    <property type="match status" value="1"/>
</dbReference>
<dbReference type="PROSITE" id="PS51112">
    <property type="entry name" value="AMMECR1"/>
    <property type="match status" value="1"/>
</dbReference>
<dbReference type="Proteomes" id="UP000002318">
    <property type="component" value="Chromosome"/>
</dbReference>
<dbReference type="InterPro" id="IPR036071">
    <property type="entry name" value="AMMECR1_dom_sf"/>
</dbReference>
<dbReference type="AlphaFoldDB" id="E1RAP7"/>
<protein>
    <submittedName>
        <fullName evidence="2">AMMECR1 domain protein</fullName>
    </submittedName>
</protein>
<evidence type="ECO:0000313" key="3">
    <source>
        <dbReference type="Proteomes" id="UP000002318"/>
    </source>
</evidence>
<dbReference type="OrthoDB" id="367489at2"/>
<feature type="domain" description="AMMECR1" evidence="1">
    <location>
        <begin position="299"/>
        <end position="503"/>
    </location>
</feature>
<dbReference type="Gene3D" id="3.30.1490.150">
    <property type="entry name" value="Hypothetical protein ph0010, domain 2"/>
    <property type="match status" value="1"/>
</dbReference>
<proteinExistence type="predicted"/>
<evidence type="ECO:0000259" key="1">
    <source>
        <dbReference type="PROSITE" id="PS51112"/>
    </source>
</evidence>
<dbReference type="Pfam" id="PF01871">
    <property type="entry name" value="AMMECR1"/>
    <property type="match status" value="1"/>
</dbReference>
<accession>E1RAP7</accession>
<gene>
    <name evidence="2" type="ordered locus">Spirs_3319</name>
</gene>
<organism evidence="2 3">
    <name type="scientific">Sediminispirochaeta smaragdinae (strain DSM 11293 / JCM 15392 / SEBR 4228)</name>
    <name type="common">Spirochaeta smaragdinae</name>
    <dbReference type="NCBI Taxonomy" id="573413"/>
    <lineage>
        <taxon>Bacteria</taxon>
        <taxon>Pseudomonadati</taxon>
        <taxon>Spirochaetota</taxon>
        <taxon>Spirochaetia</taxon>
        <taxon>Spirochaetales</taxon>
        <taxon>Spirochaetaceae</taxon>
        <taxon>Sediminispirochaeta</taxon>
    </lineage>
</organism>
<reference evidence="2 3" key="1">
    <citation type="journal article" date="2010" name="Stand. Genomic Sci.">
        <title>Complete genome sequence of Spirochaeta smaragdinae type strain (SEBR 4228).</title>
        <authorList>
            <person name="Mavromatis K."/>
            <person name="Yasawong M."/>
            <person name="Chertkov O."/>
            <person name="Lapidus A."/>
            <person name="Lucas S."/>
            <person name="Nolan M."/>
            <person name="Del Rio T.G."/>
            <person name="Tice H."/>
            <person name="Cheng J.F."/>
            <person name="Pitluck S."/>
            <person name="Liolios K."/>
            <person name="Ivanova N."/>
            <person name="Tapia R."/>
            <person name="Han C."/>
            <person name="Bruce D."/>
            <person name="Goodwin L."/>
            <person name="Pati A."/>
            <person name="Chen A."/>
            <person name="Palaniappan K."/>
            <person name="Land M."/>
            <person name="Hauser L."/>
            <person name="Chang Y.J."/>
            <person name="Jeffries C.D."/>
            <person name="Detter J.C."/>
            <person name="Rohde M."/>
            <person name="Brambilla E."/>
            <person name="Spring S."/>
            <person name="Goker M."/>
            <person name="Sikorski J."/>
            <person name="Woyke T."/>
            <person name="Bristow J."/>
            <person name="Eisen J.A."/>
            <person name="Markowitz V."/>
            <person name="Hugenholtz P."/>
            <person name="Klenk H.P."/>
            <person name="Kyrpides N.C."/>
        </authorList>
    </citation>
    <scope>NUCLEOTIDE SEQUENCE [LARGE SCALE GENOMIC DNA]</scope>
    <source>
        <strain evidence="3">DSM 11293 / JCM 15392 / SEBR 4228</strain>
    </source>
</reference>
<evidence type="ECO:0000313" key="2">
    <source>
        <dbReference type="EMBL" id="ADK82415.1"/>
    </source>
</evidence>
<dbReference type="STRING" id="573413.Spirs_3319"/>
<dbReference type="KEGG" id="ssm:Spirs_3319"/>
<keyword evidence="3" id="KW-1185">Reference proteome</keyword>
<dbReference type="InterPro" id="IPR002733">
    <property type="entry name" value="AMMECR1_domain"/>
</dbReference>